<dbReference type="EMBL" id="QGKX02000004">
    <property type="protein sequence ID" value="KAF3602358.1"/>
    <property type="molecule type" value="Genomic_DNA"/>
</dbReference>
<dbReference type="Proteomes" id="UP000712600">
    <property type="component" value="Unassembled WGS sequence"/>
</dbReference>
<reference evidence="2" key="1">
    <citation type="submission" date="2019-12" db="EMBL/GenBank/DDBJ databases">
        <title>Genome sequencing and annotation of Brassica cretica.</title>
        <authorList>
            <person name="Studholme D.J."/>
            <person name="Sarris P."/>
        </authorList>
    </citation>
    <scope>NUCLEOTIDE SEQUENCE</scope>
    <source>
        <strain evidence="2">PFS-109/04</strain>
        <tissue evidence="2">Leaf</tissue>
    </source>
</reference>
<proteinExistence type="predicted"/>
<evidence type="ECO:0000313" key="3">
    <source>
        <dbReference type="Proteomes" id="UP000712600"/>
    </source>
</evidence>
<sequence length="115" mass="13794">MHIATSIDSAHQKSIDITKEESVDSSPRDWENDYYNPMMSTHTRNTMHTEVYDEDYEEERAIKYRAILDEEDRLLHHYSWKRNVRSTELSQHRSTLILIIQAENEHRPTLPTTHR</sequence>
<evidence type="ECO:0000313" key="2">
    <source>
        <dbReference type="EMBL" id="KAF3602358.1"/>
    </source>
</evidence>
<dbReference type="AlphaFoldDB" id="A0A8S9SNA7"/>
<feature type="compositionally biased region" description="Basic and acidic residues" evidence="1">
    <location>
        <begin position="10"/>
        <end position="31"/>
    </location>
</feature>
<organism evidence="2 3">
    <name type="scientific">Brassica cretica</name>
    <name type="common">Mustard</name>
    <dbReference type="NCBI Taxonomy" id="69181"/>
    <lineage>
        <taxon>Eukaryota</taxon>
        <taxon>Viridiplantae</taxon>
        <taxon>Streptophyta</taxon>
        <taxon>Embryophyta</taxon>
        <taxon>Tracheophyta</taxon>
        <taxon>Spermatophyta</taxon>
        <taxon>Magnoliopsida</taxon>
        <taxon>eudicotyledons</taxon>
        <taxon>Gunneridae</taxon>
        <taxon>Pentapetalae</taxon>
        <taxon>rosids</taxon>
        <taxon>malvids</taxon>
        <taxon>Brassicales</taxon>
        <taxon>Brassicaceae</taxon>
        <taxon>Brassiceae</taxon>
        <taxon>Brassica</taxon>
    </lineage>
</organism>
<evidence type="ECO:0000256" key="1">
    <source>
        <dbReference type="SAM" id="MobiDB-lite"/>
    </source>
</evidence>
<comment type="caution">
    <text evidence="2">The sequence shown here is derived from an EMBL/GenBank/DDBJ whole genome shotgun (WGS) entry which is preliminary data.</text>
</comment>
<feature type="region of interest" description="Disordered" evidence="1">
    <location>
        <begin position="1"/>
        <end position="41"/>
    </location>
</feature>
<accession>A0A8S9SNA7</accession>
<protein>
    <submittedName>
        <fullName evidence="2">Uncharacterized protein</fullName>
    </submittedName>
</protein>
<gene>
    <name evidence="2" type="ORF">F2Q69_00035075</name>
</gene>
<name>A0A8S9SNA7_BRACR</name>